<dbReference type="AlphaFoldDB" id="A0A1I7WBP4"/>
<dbReference type="WBParaSite" id="Hba_02129">
    <property type="protein sequence ID" value="Hba_02129"/>
    <property type="gene ID" value="Hba_02129"/>
</dbReference>
<accession>A0A1I7WBP4</accession>
<keyword evidence="1" id="KW-1185">Reference proteome</keyword>
<evidence type="ECO:0000313" key="1">
    <source>
        <dbReference type="Proteomes" id="UP000095283"/>
    </source>
</evidence>
<dbReference type="Proteomes" id="UP000095283">
    <property type="component" value="Unplaced"/>
</dbReference>
<name>A0A1I7WBP4_HETBA</name>
<organism evidence="1 2">
    <name type="scientific">Heterorhabditis bacteriophora</name>
    <name type="common">Entomopathogenic nematode worm</name>
    <dbReference type="NCBI Taxonomy" id="37862"/>
    <lineage>
        <taxon>Eukaryota</taxon>
        <taxon>Metazoa</taxon>
        <taxon>Ecdysozoa</taxon>
        <taxon>Nematoda</taxon>
        <taxon>Chromadorea</taxon>
        <taxon>Rhabditida</taxon>
        <taxon>Rhabditina</taxon>
        <taxon>Rhabditomorpha</taxon>
        <taxon>Strongyloidea</taxon>
        <taxon>Heterorhabditidae</taxon>
        <taxon>Heterorhabditis</taxon>
    </lineage>
</organism>
<evidence type="ECO:0000313" key="2">
    <source>
        <dbReference type="WBParaSite" id="Hba_02129"/>
    </source>
</evidence>
<protein>
    <submittedName>
        <fullName evidence="2">Uncharacterized protein</fullName>
    </submittedName>
</protein>
<reference evidence="2" key="1">
    <citation type="submission" date="2016-11" db="UniProtKB">
        <authorList>
            <consortium name="WormBaseParasite"/>
        </authorList>
    </citation>
    <scope>IDENTIFICATION</scope>
</reference>
<sequence>MAVVNVAQCYADVEASKKPYITVLSKERDESQLVDVGFLLFARFLLAFQRKAY</sequence>
<proteinExistence type="predicted"/>